<dbReference type="RefSeq" id="XP_033765222.1">
    <property type="nucleotide sequence ID" value="XM_033909331.1"/>
</dbReference>
<proteinExistence type="predicted"/>
<dbReference type="Pfam" id="PF19189">
    <property type="entry name" value="Mtf2"/>
    <property type="match status" value="1"/>
</dbReference>
<reference evidence="2" key="3">
    <citation type="submission" date="2025-07" db="EMBL/GenBank/DDBJ databases">
        <authorList>
            <consortium name="NCBI Genome Project"/>
        </authorList>
    </citation>
    <scope>NUCLEOTIDE SEQUENCE</scope>
    <source>
        <strain evidence="2">CBS432</strain>
    </source>
</reference>
<evidence type="ECO:0000313" key="2">
    <source>
        <dbReference type="RefSeq" id="XP_033765222.1"/>
    </source>
</evidence>
<evidence type="ECO:0000259" key="1">
    <source>
        <dbReference type="Pfam" id="PF19189"/>
    </source>
</evidence>
<accession>A0A8B8UN84</accession>
<organism evidence="2">
    <name type="scientific">Saccharomyces paradoxus</name>
    <name type="common">Yeast</name>
    <name type="synonym">Saccharomyces douglasii</name>
    <dbReference type="NCBI Taxonomy" id="27291"/>
    <lineage>
        <taxon>Eukaryota</taxon>
        <taxon>Fungi</taxon>
        <taxon>Dikarya</taxon>
        <taxon>Ascomycota</taxon>
        <taxon>Saccharomycotina</taxon>
        <taxon>Saccharomycetes</taxon>
        <taxon>Saccharomycetales</taxon>
        <taxon>Saccharomycetaceae</taxon>
        <taxon>Saccharomyces</taxon>
    </lineage>
</organism>
<dbReference type="GeneID" id="54629436"/>
<reference evidence="2" key="4">
    <citation type="submission" date="2025-08" db="UniProtKB">
        <authorList>
            <consortium name="RefSeq"/>
        </authorList>
    </citation>
    <scope>IDENTIFICATION</scope>
    <source>
        <strain evidence="2">CBS432</strain>
    </source>
</reference>
<dbReference type="VEuPathDB" id="FungiDB:SPAR_D01890"/>
<dbReference type="OrthoDB" id="2444174at2759"/>
<dbReference type="InterPro" id="IPR043837">
    <property type="entry name" value="Mtf2-like_C"/>
</dbReference>
<dbReference type="AlphaFoldDB" id="A0A8B8UN84"/>
<reference evidence="2" key="1">
    <citation type="journal article" date="2017" name="Nat. Genet.">
        <title>Contrasting evolutionary genome dynamics between domesticated and wild yeasts.</title>
        <authorList>
            <person name="Yue J.X."/>
            <person name="Li J."/>
            <person name="Aigrain L."/>
            <person name="Hallin J."/>
            <person name="Persson K."/>
            <person name="Oliver K."/>
            <person name="Bergstrom A."/>
            <person name="Coupland P."/>
            <person name="Warringer J."/>
            <person name="Lagomarsino M.C."/>
            <person name="Fischer G."/>
            <person name="Durbin R."/>
            <person name="Liti G."/>
        </authorList>
    </citation>
    <scope>NUCLEOTIDE SEQUENCE</scope>
    <source>
        <strain evidence="2">CBS432</strain>
    </source>
</reference>
<gene>
    <name evidence="2" type="primary">MTF2</name>
    <name evidence="2" type="ORF">SPAR_D01890</name>
</gene>
<reference evidence="2" key="2">
    <citation type="submission" date="2020-01" db="EMBL/GenBank/DDBJ databases">
        <title>Population-level Yeast Reference Genomes.</title>
        <authorList>
            <person name="Yue J.-X."/>
        </authorList>
    </citation>
    <scope>NUCLEOTIDE SEQUENCE</scope>
    <source>
        <strain evidence="2">CBS432</strain>
    </source>
</reference>
<dbReference type="InterPro" id="IPR040009">
    <property type="entry name" value="Mtf2/C5D6.12-like"/>
</dbReference>
<protein>
    <submittedName>
        <fullName evidence="2">Mtf2p</fullName>
    </submittedName>
</protein>
<feature type="domain" description="Mtf2-like C-terminal" evidence="1">
    <location>
        <begin position="210"/>
        <end position="434"/>
    </location>
</feature>
<dbReference type="PANTHER" id="PTHR39468:SF1">
    <property type="entry name" value="MTF2-LIKE C-TERMINAL DOMAIN-CONTAINING PROTEIN"/>
    <property type="match status" value="1"/>
</dbReference>
<dbReference type="GO" id="GO:0005739">
    <property type="term" value="C:mitochondrion"/>
    <property type="evidence" value="ECO:0007669"/>
    <property type="project" value="InterPro"/>
</dbReference>
<dbReference type="KEGG" id="spao:SPAR_D01890"/>
<dbReference type="PANTHER" id="PTHR39468">
    <property type="entry name" value="CHROMOSOME 7, WHOLE GENOME SHOTGUN SEQUENCE"/>
    <property type="match status" value="1"/>
</dbReference>
<name>A0A8B8UN84_SACPA</name>
<sequence>MIKASSILKNCNYRYIHYIPRCLLNEANLKDAKTYKIEKALNEKTFEQALEEERKVFGELFEAGAKVENMRHTNASKIIDKYYNGLYDNSKGTGVKKEKIVFNHSQRTQRELPNKDREFLRETAGNDYVYERAESSEVGNKTISEQTRTLLEKIFDENSSLNKSNRESLTLDQYKNLGTRVLKEPVTHLNVKFSEEVMQEIGNKIRYQTTLDQVLKPHIDYLRGAVKNDYDLLEYLKQSLEIYRERDKDIESKMNAESSNIFEDIRTSCINKPAELPKPFAMTLPYIIVKSLTLADFDFPADRKYTLISYVYNECKNNMDVSLYLTICNVDFYNLLVQLLWENFQEIRYLRRVVTEMSVNGVIGNIETVDILDKIVKEMRSLNEDVFLETGKQLDADEEVISRVDKIVNVGVLWNKDTNNDLLVVENYLKSLKKNLTRDR</sequence>